<evidence type="ECO:0000256" key="4">
    <source>
        <dbReference type="ARBA" id="ARBA00022723"/>
    </source>
</evidence>
<accession>A0A1W6BXE4</accession>
<dbReference type="KEGG" id="ccun:CCUN_1158"/>
<protein>
    <submittedName>
        <fullName evidence="8">Radical SAM superfamily enzyme (SPASM domain)</fullName>
    </submittedName>
</protein>
<dbReference type="Proteomes" id="UP000192902">
    <property type="component" value="Chromosome"/>
</dbReference>
<dbReference type="EMBL" id="CP020867">
    <property type="protein sequence ID" value="ARJ56754.1"/>
    <property type="molecule type" value="Genomic_DNA"/>
</dbReference>
<dbReference type="InterPro" id="IPR013785">
    <property type="entry name" value="Aldolase_TIM"/>
</dbReference>
<feature type="domain" description="Radical SAM core" evidence="7">
    <location>
        <begin position="26"/>
        <end position="264"/>
    </location>
</feature>
<dbReference type="SUPFAM" id="SSF102114">
    <property type="entry name" value="Radical SAM enzymes"/>
    <property type="match status" value="1"/>
</dbReference>
<evidence type="ECO:0000256" key="1">
    <source>
        <dbReference type="ARBA" id="ARBA00001966"/>
    </source>
</evidence>
<dbReference type="PANTHER" id="PTHR11228">
    <property type="entry name" value="RADICAL SAM DOMAIN PROTEIN"/>
    <property type="match status" value="1"/>
</dbReference>
<evidence type="ECO:0000256" key="3">
    <source>
        <dbReference type="ARBA" id="ARBA00022691"/>
    </source>
</evidence>
<organism evidence="8 9">
    <name type="scientific">Campylobacter cuniculorum DSM 23162 = LMG 24588</name>
    <dbReference type="NCBI Taxonomy" id="1121267"/>
    <lineage>
        <taxon>Bacteria</taxon>
        <taxon>Pseudomonadati</taxon>
        <taxon>Campylobacterota</taxon>
        <taxon>Epsilonproteobacteria</taxon>
        <taxon>Campylobacterales</taxon>
        <taxon>Campylobacteraceae</taxon>
        <taxon>Campylobacter</taxon>
    </lineage>
</organism>
<dbReference type="Gene3D" id="3.20.20.70">
    <property type="entry name" value="Aldolase class I"/>
    <property type="match status" value="1"/>
</dbReference>
<dbReference type="InterPro" id="IPR058240">
    <property type="entry name" value="rSAM_sf"/>
</dbReference>
<dbReference type="RefSeq" id="WP_027305679.1">
    <property type="nucleotide sequence ID" value="NZ_CP020867.1"/>
</dbReference>
<name>A0A1W6BXE4_9BACT</name>
<keyword evidence="2" id="KW-0004">4Fe-4S</keyword>
<evidence type="ECO:0000256" key="5">
    <source>
        <dbReference type="ARBA" id="ARBA00023004"/>
    </source>
</evidence>
<dbReference type="PANTHER" id="PTHR11228:SF7">
    <property type="entry name" value="PQQA PEPTIDE CYCLASE"/>
    <property type="match status" value="1"/>
</dbReference>
<dbReference type="GO" id="GO:0046872">
    <property type="term" value="F:metal ion binding"/>
    <property type="evidence" value="ECO:0007669"/>
    <property type="project" value="UniProtKB-KW"/>
</dbReference>
<dbReference type="STRING" id="1121267.CCUN_1158"/>
<dbReference type="GO" id="GO:0051536">
    <property type="term" value="F:iron-sulfur cluster binding"/>
    <property type="evidence" value="ECO:0007669"/>
    <property type="project" value="UniProtKB-KW"/>
</dbReference>
<dbReference type="GO" id="GO:0003824">
    <property type="term" value="F:catalytic activity"/>
    <property type="evidence" value="ECO:0007669"/>
    <property type="project" value="InterPro"/>
</dbReference>
<reference evidence="8 9" key="1">
    <citation type="submission" date="2017-04" db="EMBL/GenBank/DDBJ databases">
        <title>Complete genome sequence of the Campylobacter cuniculorum type strain LMG24588.</title>
        <authorList>
            <person name="Miller W.G."/>
            <person name="Yee E."/>
            <person name="Revez J."/>
            <person name="Bono J.L."/>
            <person name="Rossi M."/>
        </authorList>
    </citation>
    <scope>NUCLEOTIDE SEQUENCE [LARGE SCALE GENOMIC DNA]</scope>
    <source>
        <strain evidence="8 9">LMG 24588</strain>
    </source>
</reference>
<dbReference type="InterPro" id="IPR007197">
    <property type="entry name" value="rSAM"/>
</dbReference>
<evidence type="ECO:0000313" key="8">
    <source>
        <dbReference type="EMBL" id="ARJ56754.1"/>
    </source>
</evidence>
<proteinExistence type="predicted"/>
<evidence type="ECO:0000256" key="2">
    <source>
        <dbReference type="ARBA" id="ARBA00022485"/>
    </source>
</evidence>
<keyword evidence="5" id="KW-0408">Iron</keyword>
<dbReference type="SFLD" id="SFLDG01067">
    <property type="entry name" value="SPASM/twitch_domain_containing"/>
    <property type="match status" value="1"/>
</dbReference>
<evidence type="ECO:0000313" key="9">
    <source>
        <dbReference type="Proteomes" id="UP000192902"/>
    </source>
</evidence>
<dbReference type="SFLD" id="SFLDS00029">
    <property type="entry name" value="Radical_SAM"/>
    <property type="match status" value="1"/>
</dbReference>
<dbReference type="SFLD" id="SFLDG01387">
    <property type="entry name" value="BtrN-like_SPASM_domain_contain"/>
    <property type="match status" value="1"/>
</dbReference>
<comment type="cofactor">
    <cofactor evidence="1">
        <name>[4Fe-4S] cluster</name>
        <dbReference type="ChEBI" id="CHEBI:49883"/>
    </cofactor>
</comment>
<dbReference type="InterPro" id="IPR050377">
    <property type="entry name" value="Radical_SAM_PqqE_MftC-like"/>
</dbReference>
<sequence>MFEENLSYVTQKVLEGGKCKTLQDCEKFPRFINLETINNCTARCVMCGIDEWRKNITQPYMKDELFFKIADEIIENKNSVQKVALFVGNEPFLDQNLPQRVKYLTGGGIKVSLTSNGSLMNEKIAREIFSAKLAWINFSIDGLDKTAYEKIRKGLSFEEVLGNVIQFIMLRNQLNAQTAVRISIIKNQYYLKDMDKIIAFWEKILDKQRGDSLKIDDLNLGITDKVKDKGLSQLEYNRENIFTAASKNPCYVLFNTMVIKTDGQVALCCVDQCRNVTLGNLQVQSIAEVWQESKKLKEIRQIHLTQGRGGFDVCKDCICWYEQARKEIK</sequence>
<keyword evidence="3" id="KW-0949">S-adenosyl-L-methionine</keyword>
<dbReference type="InterPro" id="IPR023885">
    <property type="entry name" value="4Fe4S-binding_SPASM_dom"/>
</dbReference>
<gene>
    <name evidence="8" type="ORF">CCUN_1158</name>
</gene>
<keyword evidence="6" id="KW-0411">Iron-sulfur</keyword>
<dbReference type="PROSITE" id="PS51918">
    <property type="entry name" value="RADICAL_SAM"/>
    <property type="match status" value="1"/>
</dbReference>
<dbReference type="Pfam" id="PF13186">
    <property type="entry name" value="SPASM"/>
    <property type="match status" value="1"/>
</dbReference>
<dbReference type="CDD" id="cd01335">
    <property type="entry name" value="Radical_SAM"/>
    <property type="match status" value="1"/>
</dbReference>
<dbReference type="eggNOG" id="COG0535">
    <property type="taxonomic scope" value="Bacteria"/>
</dbReference>
<evidence type="ECO:0000256" key="6">
    <source>
        <dbReference type="ARBA" id="ARBA00023014"/>
    </source>
</evidence>
<dbReference type="AlphaFoldDB" id="A0A1W6BXE4"/>
<dbReference type="OrthoDB" id="5356842at2"/>
<keyword evidence="4" id="KW-0479">Metal-binding</keyword>
<dbReference type="Pfam" id="PF04055">
    <property type="entry name" value="Radical_SAM"/>
    <property type="match status" value="1"/>
</dbReference>
<dbReference type="CDD" id="cd21109">
    <property type="entry name" value="SPASM"/>
    <property type="match status" value="1"/>
</dbReference>
<evidence type="ECO:0000259" key="7">
    <source>
        <dbReference type="PROSITE" id="PS51918"/>
    </source>
</evidence>
<dbReference type="InterPro" id="IPR034391">
    <property type="entry name" value="AdoMet-like_SPASM_containing"/>
</dbReference>